<dbReference type="NCBIfam" id="NF007293">
    <property type="entry name" value="PRK09765.1"/>
    <property type="match status" value="1"/>
</dbReference>
<evidence type="ECO:0000256" key="12">
    <source>
        <dbReference type="SAM" id="Phobius"/>
    </source>
</evidence>
<keyword evidence="5" id="KW-0597">Phosphoprotein</keyword>
<feature type="transmembrane region" description="Helical" evidence="12">
    <location>
        <begin position="574"/>
        <end position="596"/>
    </location>
</feature>
<sequence length="658" mass="69692">MVLFYRAHWRDYKNDQVRIMMNLTTLTHRDALCLNARFTSREEAIHALTQRLAALGKISSTEQFLEEVYRRESLGPTALGEGLAVPHGKTAAVKEAAFAVATLSEPLQWEGVDGPEAVDLVVLLAIPPNEAGTTHMQLLTALTTRLADDEIRARIQSATTPDELLSALDDKGGTQPSASFSNAPTIVCVTACPAGIAHTYMAAEYLEKAGRKLGVNVYVEKQGANGIEGRLTADQLNSATACIFAAEVAIKESERFNGIPALSVPVAEPIRHAEALIQQALILKRSDETRTVQQDTQPVKSVKTELKQALLSGISFAVPLIVAGGTVLAVAVLLSQIFGLQDLFNEENSWLWMYRKLGGGLLGILMVPVLAAYTTYSLADKPALAPGFAAGLAANMIGSGFLGAVVGGLIAGYLMRWVKNHLRLSSKFNGFLTFYLYPVLGTLGAGSLMLFVVGEPVAWINNSLTAWLNGLSGSNALLLGAILGFMCSFDLGGPVNKAAYAFCLGAMANGVYGPYAIFASVKMVSAFTVTASTMLAPRLFKEFEIETGKSTWLLGLAGITEGAIPMAIEDPLRVIGSFVLGSMVTGAIVGAMNIGLSTPGAGIFSLFLLHDNGAGGVMAAIGWFGAALVGAAISTAILLIWRRHAVKHGNYLTDGVMP</sequence>
<evidence type="ECO:0000259" key="15">
    <source>
        <dbReference type="PROSITE" id="PS51104"/>
    </source>
</evidence>
<dbReference type="InterPro" id="IPR013011">
    <property type="entry name" value="PTS_EIIB_2"/>
</dbReference>
<gene>
    <name evidence="16" type="primary">hrsA</name>
    <name evidence="16" type="ordered locus">SSON_0682</name>
</gene>
<dbReference type="NCBIfam" id="TIGR01427">
    <property type="entry name" value="PTS_IIC_fructo"/>
    <property type="match status" value="1"/>
</dbReference>
<comment type="subcellular location">
    <subcellularLocation>
        <location evidence="1">Cell inner membrane</location>
        <topology evidence="1">Multi-pass membrane protein</topology>
    </subcellularLocation>
    <subcellularLocation>
        <location evidence="2">Cytoplasm</location>
    </subcellularLocation>
</comment>
<evidence type="ECO:0000256" key="4">
    <source>
        <dbReference type="ARBA" id="ARBA00022475"/>
    </source>
</evidence>
<dbReference type="Gene3D" id="3.40.50.2300">
    <property type="match status" value="1"/>
</dbReference>
<dbReference type="Pfam" id="PF02302">
    <property type="entry name" value="PTS_IIB"/>
    <property type="match status" value="1"/>
</dbReference>
<dbReference type="PROSITE" id="PS51104">
    <property type="entry name" value="PTS_EIIC_TYPE_2"/>
    <property type="match status" value="1"/>
</dbReference>
<evidence type="ECO:0000256" key="11">
    <source>
        <dbReference type="ARBA" id="ARBA00023136"/>
    </source>
</evidence>
<accession>Q3Z473</accession>
<dbReference type="Proteomes" id="UP000002529">
    <property type="component" value="Chromosome"/>
</dbReference>
<keyword evidence="4" id="KW-1003">Cell membrane</keyword>
<dbReference type="PANTHER" id="PTHR30505">
    <property type="entry name" value="FRUCTOSE-LIKE PERMEASE"/>
    <property type="match status" value="1"/>
</dbReference>
<feature type="transmembrane region" description="Helical" evidence="12">
    <location>
        <begin position="616"/>
        <end position="641"/>
    </location>
</feature>
<feature type="transmembrane region" description="Helical" evidence="12">
    <location>
        <begin position="434"/>
        <end position="454"/>
    </location>
</feature>
<dbReference type="GO" id="GO:0005886">
    <property type="term" value="C:plasma membrane"/>
    <property type="evidence" value="ECO:0007669"/>
    <property type="project" value="UniProtKB-SubCell"/>
</dbReference>
<dbReference type="HOGENOM" id="CLU_013155_1_2_6"/>
<dbReference type="NCBIfam" id="TIGR00848">
    <property type="entry name" value="fruA"/>
    <property type="match status" value="1"/>
</dbReference>
<dbReference type="InterPro" id="IPR004715">
    <property type="entry name" value="PTS_IIA_fruc"/>
</dbReference>
<keyword evidence="6" id="KW-0762">Sugar transport</keyword>
<evidence type="ECO:0000256" key="8">
    <source>
        <dbReference type="ARBA" id="ARBA00022683"/>
    </source>
</evidence>
<dbReference type="Pfam" id="PF02378">
    <property type="entry name" value="PTS_EIIC"/>
    <property type="match status" value="1"/>
</dbReference>
<evidence type="ECO:0000313" key="16">
    <source>
        <dbReference type="EMBL" id="AAZ87439.1"/>
    </source>
</evidence>
<proteinExistence type="predicted"/>
<dbReference type="SUPFAM" id="SSF52794">
    <property type="entry name" value="PTS system IIB component-like"/>
    <property type="match status" value="1"/>
</dbReference>
<dbReference type="InterPro" id="IPR006327">
    <property type="entry name" value="PTS_IIC_fruc"/>
</dbReference>
<evidence type="ECO:0000256" key="9">
    <source>
        <dbReference type="ARBA" id="ARBA00022692"/>
    </source>
</evidence>
<feature type="transmembrane region" description="Helical" evidence="12">
    <location>
        <begin position="357"/>
        <end position="376"/>
    </location>
</feature>
<protein>
    <submittedName>
        <fullName evidence="16">Protein modification enzyme, induction of ompC</fullName>
    </submittedName>
</protein>
<evidence type="ECO:0000256" key="1">
    <source>
        <dbReference type="ARBA" id="ARBA00004429"/>
    </source>
</evidence>
<evidence type="ECO:0000256" key="7">
    <source>
        <dbReference type="ARBA" id="ARBA00022679"/>
    </source>
</evidence>
<dbReference type="AlphaFoldDB" id="Q3Z473"/>
<keyword evidence="10 12" id="KW-1133">Transmembrane helix</keyword>
<dbReference type="FunFam" id="3.40.930.10:FF:000025">
    <property type="entry name" value="PTS 2-O-a-mannosyl-D-glycerate transporter subunit IIABC"/>
    <property type="match status" value="1"/>
</dbReference>
<dbReference type="InterPro" id="IPR036095">
    <property type="entry name" value="PTS_EIIB-like_sf"/>
</dbReference>
<dbReference type="InterPro" id="IPR016152">
    <property type="entry name" value="PTrfase/Anion_transptr"/>
</dbReference>
<keyword evidence="8" id="KW-0598">Phosphotransferase system</keyword>
<feature type="domain" description="PTS EIIB type-2" evidence="14">
    <location>
        <begin position="186"/>
        <end position="282"/>
    </location>
</feature>
<dbReference type="GO" id="GO:0005737">
    <property type="term" value="C:cytoplasm"/>
    <property type="evidence" value="ECO:0007669"/>
    <property type="project" value="UniProtKB-SubCell"/>
</dbReference>
<evidence type="ECO:0000256" key="3">
    <source>
        <dbReference type="ARBA" id="ARBA00022448"/>
    </source>
</evidence>
<evidence type="ECO:0000259" key="13">
    <source>
        <dbReference type="PROSITE" id="PS51094"/>
    </source>
</evidence>
<evidence type="ECO:0000256" key="5">
    <source>
        <dbReference type="ARBA" id="ARBA00022553"/>
    </source>
</evidence>
<dbReference type="NCBIfam" id="TIGR00829">
    <property type="entry name" value="FRU"/>
    <property type="match status" value="1"/>
</dbReference>
<feature type="domain" description="PTS EIIC type-2" evidence="15">
    <location>
        <begin position="306"/>
        <end position="641"/>
    </location>
</feature>
<feature type="transmembrane region" description="Helical" evidence="12">
    <location>
        <begin position="498"/>
        <end position="518"/>
    </location>
</feature>
<feature type="transmembrane region" description="Helical" evidence="12">
    <location>
        <begin position="466"/>
        <end position="486"/>
    </location>
</feature>
<dbReference type="InterPro" id="IPR002178">
    <property type="entry name" value="PTS_EIIA_type-2_dom"/>
</dbReference>
<evidence type="ECO:0000259" key="14">
    <source>
        <dbReference type="PROSITE" id="PS51099"/>
    </source>
</evidence>
<evidence type="ECO:0000313" key="17">
    <source>
        <dbReference type="Proteomes" id="UP000002529"/>
    </source>
</evidence>
<evidence type="ECO:0000256" key="6">
    <source>
        <dbReference type="ARBA" id="ARBA00022597"/>
    </source>
</evidence>
<dbReference type="PROSITE" id="PS51094">
    <property type="entry name" value="PTS_EIIA_TYPE_2"/>
    <property type="match status" value="1"/>
</dbReference>
<dbReference type="InterPro" id="IPR050864">
    <property type="entry name" value="Bacterial_PTS_Sugar_Transport"/>
</dbReference>
<dbReference type="CDD" id="cd00211">
    <property type="entry name" value="PTS_IIA_fru"/>
    <property type="match status" value="1"/>
</dbReference>
<dbReference type="KEGG" id="ssn:SSON_0682"/>
<dbReference type="Gene3D" id="3.40.930.10">
    <property type="entry name" value="Mannitol-specific EII, Chain A"/>
    <property type="match status" value="1"/>
</dbReference>
<name>Q3Z473_SHISS</name>
<dbReference type="PANTHER" id="PTHR30505:SF28">
    <property type="entry name" value="PTS SYSTEM 2-O-ALPHA-MANNOSYL-D-GLYCERATE-SPECIFIC EIIABC COMPONENT"/>
    <property type="match status" value="1"/>
</dbReference>
<dbReference type="InterPro" id="IPR003353">
    <property type="entry name" value="PTS_IIB_fruc"/>
</dbReference>
<keyword evidence="11 12" id="KW-0472">Membrane</keyword>
<dbReference type="PROSITE" id="PS51099">
    <property type="entry name" value="PTS_EIIB_TYPE_2"/>
    <property type="match status" value="1"/>
</dbReference>
<dbReference type="InterPro" id="IPR003352">
    <property type="entry name" value="PTS_EIIC"/>
</dbReference>
<dbReference type="GO" id="GO:0005351">
    <property type="term" value="F:carbohydrate:proton symporter activity"/>
    <property type="evidence" value="ECO:0007669"/>
    <property type="project" value="InterPro"/>
</dbReference>
<dbReference type="GO" id="GO:0022877">
    <property type="term" value="F:protein-N(PI)-phosphohistidine-fructose phosphotransferase system transporter activity"/>
    <property type="evidence" value="ECO:0007669"/>
    <property type="project" value="InterPro"/>
</dbReference>
<organism evidence="16 17">
    <name type="scientific">Shigella sonnei (strain Ss046)</name>
    <dbReference type="NCBI Taxonomy" id="300269"/>
    <lineage>
        <taxon>Bacteria</taxon>
        <taxon>Pseudomonadati</taxon>
        <taxon>Pseudomonadota</taxon>
        <taxon>Gammaproteobacteria</taxon>
        <taxon>Enterobacterales</taxon>
        <taxon>Enterobacteriaceae</taxon>
        <taxon>Shigella</taxon>
    </lineage>
</organism>
<keyword evidence="17" id="KW-1185">Reference proteome</keyword>
<dbReference type="PROSITE" id="PS00372">
    <property type="entry name" value="PTS_EIIA_TYPE_2_HIS"/>
    <property type="match status" value="1"/>
</dbReference>
<dbReference type="GO" id="GO:0009401">
    <property type="term" value="P:phosphoenolpyruvate-dependent sugar phosphotransferase system"/>
    <property type="evidence" value="ECO:0007669"/>
    <property type="project" value="UniProtKB-KW"/>
</dbReference>
<keyword evidence="7" id="KW-0808">Transferase</keyword>
<evidence type="ECO:0000256" key="10">
    <source>
        <dbReference type="ARBA" id="ARBA00022989"/>
    </source>
</evidence>
<keyword evidence="3" id="KW-0813">Transport</keyword>
<feature type="transmembrane region" description="Helical" evidence="12">
    <location>
        <begin position="310"/>
        <end position="337"/>
    </location>
</feature>
<keyword evidence="9 12" id="KW-0812">Transmembrane</keyword>
<reference evidence="16 17" key="1">
    <citation type="journal article" date="2005" name="Nucleic Acids Res.">
        <title>Genome dynamics and diversity of Shigella species, the etiologic agents of bacillary dysentery.</title>
        <authorList>
            <person name="Yang F."/>
            <person name="Yang J."/>
            <person name="Zhang X."/>
            <person name="Chen L."/>
            <person name="Jiang Y."/>
            <person name="Yan Y."/>
            <person name="Tang X."/>
            <person name="Wang J."/>
            <person name="Xiong Z."/>
            <person name="Dong J."/>
            <person name="Xue Y."/>
            <person name="Zhu Y."/>
            <person name="Xu X."/>
            <person name="Sun L."/>
            <person name="Chen S."/>
            <person name="Nie H."/>
            <person name="Peng J."/>
            <person name="Xu J."/>
            <person name="Wang Y."/>
            <person name="Yuan Z."/>
            <person name="Wen Y."/>
            <person name="Yao Z."/>
            <person name="Shen Y."/>
            <person name="Qiang B."/>
            <person name="Hou Y."/>
            <person name="Yu J."/>
            <person name="Jin Q."/>
        </authorList>
    </citation>
    <scope>NUCLEOTIDE SEQUENCE [LARGE SCALE GENOMIC DNA]</scope>
    <source>
        <strain evidence="16 17">Ss046</strain>
    </source>
</reference>
<dbReference type="InterPro" id="IPR013014">
    <property type="entry name" value="PTS_EIIC_2"/>
</dbReference>
<dbReference type="Pfam" id="PF00359">
    <property type="entry name" value="PTS_EIIA_2"/>
    <property type="match status" value="1"/>
</dbReference>
<dbReference type="CDD" id="cd05569">
    <property type="entry name" value="PTS_IIB_fructose"/>
    <property type="match status" value="1"/>
</dbReference>
<dbReference type="EMBL" id="CP000038">
    <property type="protein sequence ID" value="AAZ87439.1"/>
    <property type="molecule type" value="Genomic_DNA"/>
</dbReference>
<dbReference type="GO" id="GO:0090563">
    <property type="term" value="F:protein-phosphocysteine-sugar phosphotransferase activity"/>
    <property type="evidence" value="ECO:0007669"/>
    <property type="project" value="TreeGrafter"/>
</dbReference>
<dbReference type="SUPFAM" id="SSF55804">
    <property type="entry name" value="Phoshotransferase/anion transport protein"/>
    <property type="match status" value="1"/>
</dbReference>
<feature type="transmembrane region" description="Helical" evidence="12">
    <location>
        <begin position="388"/>
        <end position="414"/>
    </location>
</feature>
<feature type="domain" description="PTS EIIA type-2" evidence="13">
    <location>
        <begin position="25"/>
        <end position="171"/>
    </location>
</feature>
<dbReference type="FunFam" id="3.40.50.2300:FF:000014">
    <property type="entry name" value="PTS system fructose-like transporter subunit IIB"/>
    <property type="match status" value="1"/>
</dbReference>
<dbReference type="InterPro" id="IPR003501">
    <property type="entry name" value="PTS_EIIB_2/3"/>
</dbReference>
<evidence type="ECO:0000256" key="2">
    <source>
        <dbReference type="ARBA" id="ARBA00004496"/>
    </source>
</evidence>